<dbReference type="SUPFAM" id="SSF57756">
    <property type="entry name" value="Retrovirus zinc finger-like domains"/>
    <property type="match status" value="1"/>
</dbReference>
<dbReference type="GO" id="GO:0003676">
    <property type="term" value="F:nucleic acid binding"/>
    <property type="evidence" value="ECO:0007669"/>
    <property type="project" value="InterPro"/>
</dbReference>
<dbReference type="GO" id="GO:0008270">
    <property type="term" value="F:zinc ion binding"/>
    <property type="evidence" value="ECO:0007669"/>
    <property type="project" value="InterPro"/>
</dbReference>
<evidence type="ECO:0000256" key="1">
    <source>
        <dbReference type="SAM" id="MobiDB-lite"/>
    </source>
</evidence>
<keyword evidence="3" id="KW-1185">Reference proteome</keyword>
<reference evidence="2 3" key="1">
    <citation type="submission" date="2019-09" db="EMBL/GenBank/DDBJ databases">
        <title>A chromosome-level genome assembly of the Chinese tupelo Nyssa sinensis.</title>
        <authorList>
            <person name="Yang X."/>
            <person name="Kang M."/>
            <person name="Yang Y."/>
            <person name="Xiong H."/>
            <person name="Wang M."/>
            <person name="Zhang Z."/>
            <person name="Wang Z."/>
            <person name="Wu H."/>
            <person name="Ma T."/>
            <person name="Liu J."/>
            <person name="Xi Z."/>
        </authorList>
    </citation>
    <scope>NUCLEOTIDE SEQUENCE [LARGE SCALE GENOMIC DNA]</scope>
    <source>
        <strain evidence="2">J267</strain>
        <tissue evidence="2">Leaf</tissue>
    </source>
</reference>
<proteinExistence type="predicted"/>
<organism evidence="2 3">
    <name type="scientific">Nyssa sinensis</name>
    <dbReference type="NCBI Taxonomy" id="561372"/>
    <lineage>
        <taxon>Eukaryota</taxon>
        <taxon>Viridiplantae</taxon>
        <taxon>Streptophyta</taxon>
        <taxon>Embryophyta</taxon>
        <taxon>Tracheophyta</taxon>
        <taxon>Spermatophyta</taxon>
        <taxon>Magnoliopsida</taxon>
        <taxon>eudicotyledons</taxon>
        <taxon>Gunneridae</taxon>
        <taxon>Pentapetalae</taxon>
        <taxon>asterids</taxon>
        <taxon>Cornales</taxon>
        <taxon>Nyssaceae</taxon>
        <taxon>Nyssa</taxon>
    </lineage>
</organism>
<evidence type="ECO:0008006" key="4">
    <source>
        <dbReference type="Google" id="ProtNLM"/>
    </source>
</evidence>
<protein>
    <recommendedName>
        <fullName evidence="4">CCHC-type domain-containing protein</fullName>
    </recommendedName>
</protein>
<feature type="region of interest" description="Disordered" evidence="1">
    <location>
        <begin position="180"/>
        <end position="202"/>
    </location>
</feature>
<accession>A0A5J5ANP7</accession>
<dbReference type="PANTHER" id="PTHR47481">
    <property type="match status" value="1"/>
</dbReference>
<evidence type="ECO:0000313" key="3">
    <source>
        <dbReference type="Proteomes" id="UP000325577"/>
    </source>
</evidence>
<name>A0A5J5ANP7_9ASTE</name>
<dbReference type="AlphaFoldDB" id="A0A5J5ANP7"/>
<dbReference type="EMBL" id="CM018042">
    <property type="protein sequence ID" value="KAA8532633.1"/>
    <property type="molecule type" value="Genomic_DNA"/>
</dbReference>
<dbReference type="PANTHER" id="PTHR47481:SF10">
    <property type="entry name" value="COPIA-LIKE POLYPROTEIN_RETROTRANSPOSON"/>
    <property type="match status" value="1"/>
</dbReference>
<dbReference type="Proteomes" id="UP000325577">
    <property type="component" value="Linkage Group LG19"/>
</dbReference>
<dbReference type="OrthoDB" id="1845088at2759"/>
<evidence type="ECO:0000313" key="2">
    <source>
        <dbReference type="EMBL" id="KAA8532633.1"/>
    </source>
</evidence>
<dbReference type="InterPro" id="IPR036875">
    <property type="entry name" value="Znf_CCHC_sf"/>
</dbReference>
<sequence length="255" mass="28536">MSSSSSTTVNIQRSQSPYVLTMSNIVTIKLSPDNYILRKAQMVPYFLGQDLFGYLDGTIPKPPKFVSISHPETHVISETPNLAYSHWIRQDNLILSTLMSSLTKGQPMSCEDVLTYVFAGLGHEYDSFVASILACTDKITMEEVYSLLLTTETRLSRHQMSFPTQPTSVNVVQRQYNASQNRGRGGFQGQGRSNRASYNNTTHNTDHNSVICQVCNKPGHSAQNCYFQFDLSYQDPKPENKQAMVAAPTGTWDTE</sequence>
<gene>
    <name evidence="2" type="ORF">F0562_032551</name>
</gene>